<organism evidence="1 2">
    <name type="scientific">Metabacillus herbersteinensis</name>
    <dbReference type="NCBI Taxonomy" id="283816"/>
    <lineage>
        <taxon>Bacteria</taxon>
        <taxon>Bacillati</taxon>
        <taxon>Bacillota</taxon>
        <taxon>Bacilli</taxon>
        <taxon>Bacillales</taxon>
        <taxon>Bacillaceae</taxon>
        <taxon>Metabacillus</taxon>
    </lineage>
</organism>
<dbReference type="InterPro" id="IPR012452">
    <property type="entry name" value="DUF1657"/>
</dbReference>
<dbReference type="EMBL" id="JBHLVO010000004">
    <property type="protein sequence ID" value="MFC0271396.1"/>
    <property type="molecule type" value="Genomic_DNA"/>
</dbReference>
<evidence type="ECO:0000313" key="1">
    <source>
        <dbReference type="EMBL" id="MFC0271396.1"/>
    </source>
</evidence>
<proteinExistence type="predicted"/>
<comment type="caution">
    <text evidence="1">The sequence shown here is derived from an EMBL/GenBank/DDBJ whole genome shotgun (WGS) entry which is preliminary data.</text>
</comment>
<reference evidence="1 2" key="1">
    <citation type="submission" date="2024-09" db="EMBL/GenBank/DDBJ databases">
        <authorList>
            <person name="Sun Q."/>
            <person name="Mori K."/>
        </authorList>
    </citation>
    <scope>NUCLEOTIDE SEQUENCE [LARGE SCALE GENOMIC DNA]</scope>
    <source>
        <strain evidence="1 2">CCM 7228</strain>
    </source>
</reference>
<dbReference type="Pfam" id="PF07870">
    <property type="entry name" value="DUF1657"/>
    <property type="match status" value="1"/>
</dbReference>
<evidence type="ECO:0000313" key="2">
    <source>
        <dbReference type="Proteomes" id="UP001589854"/>
    </source>
</evidence>
<keyword evidence="2" id="KW-1185">Reference proteome</keyword>
<sequence>MTVASQVKQSLASLKGIESDLSSLALRTQDTESKRTLHETMMVVHEVITDLKKRVGELEREEPQYEGF</sequence>
<gene>
    <name evidence="1" type="ORF">ACFFIX_08005</name>
</gene>
<dbReference type="RefSeq" id="WP_378932317.1">
    <property type="nucleotide sequence ID" value="NZ_JBHLVO010000004.1"/>
</dbReference>
<dbReference type="Proteomes" id="UP001589854">
    <property type="component" value="Unassembled WGS sequence"/>
</dbReference>
<protein>
    <submittedName>
        <fullName evidence="1">DUF1657 domain-containing protein</fullName>
    </submittedName>
</protein>
<name>A0ABV6GCL4_9BACI</name>
<accession>A0ABV6GCL4</accession>